<dbReference type="PANTHER" id="PTHR45589:SF1">
    <property type="entry name" value="WD REPEAT DOMAIN 62, ISOFORM G"/>
    <property type="match status" value="1"/>
</dbReference>
<dbReference type="Pfam" id="PF04124">
    <property type="entry name" value="Dor1"/>
    <property type="match status" value="1"/>
</dbReference>
<accession>A0AA41RWK1</accession>
<proteinExistence type="predicted"/>
<protein>
    <submittedName>
        <fullName evidence="1">Uncharacterized protein</fullName>
    </submittedName>
</protein>
<dbReference type="PANTHER" id="PTHR45589">
    <property type="entry name" value="WD REPEAT DOMAIN 62, ISOFORM G"/>
    <property type="match status" value="1"/>
</dbReference>
<dbReference type="InterPro" id="IPR007255">
    <property type="entry name" value="COG8"/>
</dbReference>
<dbReference type="SUPFAM" id="SSF63829">
    <property type="entry name" value="Calcium-dependent phosphotriesterase"/>
    <property type="match status" value="1"/>
</dbReference>
<evidence type="ECO:0000313" key="2">
    <source>
        <dbReference type="Proteomes" id="UP001177140"/>
    </source>
</evidence>
<sequence>MFRDVSITNTGCRILRSHHQMASLGTIYDMVIDPSMEVAVTVGQDKKINAYSISSGKLLKTFKQHGSFGEPIKVTLDPSSSYLDLSLLSENGESELKSSMSENGEPEHNSSLLVMQARILLFFRVLRGGDIILATEKECMVDCFRMYLFGVVNQYRAIFAGDKSGSKTMMVGCCLVGLVCSWAVHKIISLLKTLKTVLPKILLRAGHCQIRVYILDQCMVTKFPP</sequence>
<organism evidence="1 2">
    <name type="scientific">Papaver nudicaule</name>
    <name type="common">Iceland poppy</name>
    <dbReference type="NCBI Taxonomy" id="74823"/>
    <lineage>
        <taxon>Eukaryota</taxon>
        <taxon>Viridiplantae</taxon>
        <taxon>Streptophyta</taxon>
        <taxon>Embryophyta</taxon>
        <taxon>Tracheophyta</taxon>
        <taxon>Spermatophyta</taxon>
        <taxon>Magnoliopsida</taxon>
        <taxon>Ranunculales</taxon>
        <taxon>Papaveraceae</taxon>
        <taxon>Papaveroideae</taxon>
        <taxon>Papaver</taxon>
    </lineage>
</organism>
<dbReference type="AlphaFoldDB" id="A0AA41RWK1"/>
<dbReference type="Proteomes" id="UP001177140">
    <property type="component" value="Unassembled WGS sequence"/>
</dbReference>
<dbReference type="GO" id="GO:0017119">
    <property type="term" value="C:Golgi transport complex"/>
    <property type="evidence" value="ECO:0007669"/>
    <property type="project" value="InterPro"/>
</dbReference>
<reference evidence="1" key="1">
    <citation type="submission" date="2022-03" db="EMBL/GenBank/DDBJ databases">
        <title>A functionally conserved STORR gene fusion in Papaver species that diverged 16.8 million years ago.</title>
        <authorList>
            <person name="Catania T."/>
        </authorList>
    </citation>
    <scope>NUCLEOTIDE SEQUENCE</scope>
    <source>
        <strain evidence="1">S-191538</strain>
    </source>
</reference>
<gene>
    <name evidence="1" type="ORF">MKW94_008450</name>
</gene>
<comment type="caution">
    <text evidence="1">The sequence shown here is derived from an EMBL/GenBank/DDBJ whole genome shotgun (WGS) entry which is preliminary data.</text>
</comment>
<name>A0AA41RWK1_PAPNU</name>
<evidence type="ECO:0000313" key="1">
    <source>
        <dbReference type="EMBL" id="MCL7023363.1"/>
    </source>
</evidence>
<dbReference type="InterPro" id="IPR052779">
    <property type="entry name" value="WDR62"/>
</dbReference>
<dbReference type="EMBL" id="JAJJMA010021423">
    <property type="protein sequence ID" value="MCL7023363.1"/>
    <property type="molecule type" value="Genomic_DNA"/>
</dbReference>
<keyword evidence="2" id="KW-1185">Reference proteome</keyword>